<name>M2SCK8_9SPHN</name>
<dbReference type="CDD" id="cd08241">
    <property type="entry name" value="QOR1"/>
    <property type="match status" value="1"/>
</dbReference>
<keyword evidence="3" id="KW-1185">Reference proteome</keyword>
<dbReference type="InterPro" id="IPR011032">
    <property type="entry name" value="GroES-like_sf"/>
</dbReference>
<dbReference type="EMBL" id="AMRV01000004">
    <property type="protein sequence ID" value="EMD83110.1"/>
    <property type="molecule type" value="Genomic_DNA"/>
</dbReference>
<dbReference type="AlphaFoldDB" id="M2SCK8"/>
<dbReference type="Pfam" id="PF08240">
    <property type="entry name" value="ADH_N"/>
    <property type="match status" value="1"/>
</dbReference>
<dbReference type="SUPFAM" id="SSF50129">
    <property type="entry name" value="GroES-like"/>
    <property type="match status" value="1"/>
</dbReference>
<dbReference type="SMART" id="SM00829">
    <property type="entry name" value="PKS_ER"/>
    <property type="match status" value="1"/>
</dbReference>
<dbReference type="PANTHER" id="PTHR43677:SF4">
    <property type="entry name" value="QUINONE OXIDOREDUCTASE-LIKE PROTEIN 2"/>
    <property type="match status" value="1"/>
</dbReference>
<dbReference type="GO" id="GO:0016491">
    <property type="term" value="F:oxidoreductase activity"/>
    <property type="evidence" value="ECO:0007669"/>
    <property type="project" value="InterPro"/>
</dbReference>
<evidence type="ECO:0000313" key="2">
    <source>
        <dbReference type="EMBL" id="EMD83110.1"/>
    </source>
</evidence>
<dbReference type="InterPro" id="IPR036291">
    <property type="entry name" value="NAD(P)-bd_dom_sf"/>
</dbReference>
<reference evidence="2 3" key="1">
    <citation type="journal article" date="2013" name="Genome Announc.">
        <title>Draft Genome Sequence of Strain JLT2015T, Belonging to the Family Sphingomonadaceae of the Alphaproteobacteria.</title>
        <authorList>
            <person name="Tang K."/>
            <person name="Liu K."/>
            <person name="Li S."/>
            <person name="Jiao N."/>
        </authorList>
    </citation>
    <scope>NUCLEOTIDE SEQUENCE [LARGE SCALE GENOMIC DNA]</scope>
    <source>
        <strain evidence="2 3">JLT2015</strain>
    </source>
</reference>
<dbReference type="OrthoDB" id="4190732at2"/>
<dbReference type="PANTHER" id="PTHR43677">
    <property type="entry name" value="SHORT-CHAIN DEHYDROGENASE/REDUCTASE"/>
    <property type="match status" value="1"/>
</dbReference>
<dbReference type="Proteomes" id="UP000011717">
    <property type="component" value="Unassembled WGS sequence"/>
</dbReference>
<dbReference type="Gene3D" id="3.40.50.720">
    <property type="entry name" value="NAD(P)-binding Rossmann-like Domain"/>
    <property type="match status" value="1"/>
</dbReference>
<dbReference type="InterPro" id="IPR013149">
    <property type="entry name" value="ADH-like_C"/>
</dbReference>
<protein>
    <submittedName>
        <fullName evidence="2">Alcohol dehydrogenase, zinc-containing</fullName>
    </submittedName>
</protein>
<dbReference type="SUPFAM" id="SSF51735">
    <property type="entry name" value="NAD(P)-binding Rossmann-fold domains"/>
    <property type="match status" value="1"/>
</dbReference>
<evidence type="ECO:0000259" key="1">
    <source>
        <dbReference type="SMART" id="SM00829"/>
    </source>
</evidence>
<dbReference type="InterPro" id="IPR020843">
    <property type="entry name" value="ER"/>
</dbReference>
<dbReference type="PATRIC" id="fig|1234595.3.peg.1711"/>
<accession>M2SCK8</accession>
<dbReference type="RefSeq" id="WP_008601854.1">
    <property type="nucleotide sequence ID" value="NZ_AMRV01000004.1"/>
</dbReference>
<dbReference type="InterPro" id="IPR051397">
    <property type="entry name" value="Zn-ADH-like_protein"/>
</dbReference>
<dbReference type="InterPro" id="IPR013154">
    <property type="entry name" value="ADH-like_N"/>
</dbReference>
<evidence type="ECO:0000313" key="3">
    <source>
        <dbReference type="Proteomes" id="UP000011717"/>
    </source>
</evidence>
<comment type="caution">
    <text evidence="2">The sequence shown here is derived from an EMBL/GenBank/DDBJ whole genome shotgun (WGS) entry which is preliminary data.</text>
</comment>
<feature type="domain" description="Enoyl reductase (ER)" evidence="1">
    <location>
        <begin position="15"/>
        <end position="319"/>
    </location>
</feature>
<gene>
    <name evidence="2" type="ORF">C725_1708</name>
</gene>
<proteinExistence type="predicted"/>
<dbReference type="Gene3D" id="3.90.180.10">
    <property type="entry name" value="Medium-chain alcohol dehydrogenases, catalytic domain"/>
    <property type="match status" value="1"/>
</dbReference>
<dbReference type="Pfam" id="PF00107">
    <property type="entry name" value="ADH_zinc_N"/>
    <property type="match status" value="1"/>
</dbReference>
<organism evidence="2 3">
    <name type="scientific">Pacificimonas flava</name>
    <dbReference type="NCBI Taxonomy" id="1234595"/>
    <lineage>
        <taxon>Bacteria</taxon>
        <taxon>Pseudomonadati</taxon>
        <taxon>Pseudomonadota</taxon>
        <taxon>Alphaproteobacteria</taxon>
        <taxon>Sphingomonadales</taxon>
        <taxon>Sphingosinicellaceae</taxon>
        <taxon>Pacificimonas</taxon>
    </lineage>
</organism>
<sequence>MRALTLIDTRPDYGGVVLDDRPQPEPAAGEVIVKVCAAAVTFVDLLMSRGGYQFKPSLPYGLGSDFAGEVVTGGERFSAGAPIIGMHRGGAFAEYIAVPERDLMPKPDRWSFETAAGFGQAYLTAYVALVRHAHLRRGEWLLVHGASGGVGLAAVDLGMRMGAKVIAASASEEKLAAIERLHAPTAVLNVRGGFREAVKALTGGGADVVYDPVGGAVFEESLRCTAYHGRVLIVGFAGGTIPSVPMNYPLIKGLQIIGVRAGEYGRRFPDHAREDRAALATIAAEGAARPHAYAAFPLSEWRRAFAMVEDRQVVGRVILLP</sequence>